<proteinExistence type="predicted"/>
<protein>
    <submittedName>
        <fullName evidence="1">Uncharacterized protein</fullName>
    </submittedName>
</protein>
<dbReference type="eggNOG" id="ENOG5034CCV">
    <property type="taxonomic scope" value="Bacteria"/>
</dbReference>
<dbReference type="STRING" id="721133.SAMN05216176_1257"/>
<reference evidence="1 2" key="1">
    <citation type="journal article" date="2012" name="J. Bacteriol.">
        <title>Genome Sequence of Nitratireductor indicus Type Strain C115.</title>
        <authorList>
            <person name="Lai Q."/>
            <person name="Li G."/>
            <person name="Yu Z."/>
            <person name="Shao Z."/>
        </authorList>
    </citation>
    <scope>NUCLEOTIDE SEQUENCE [LARGE SCALE GENOMIC DNA]</scope>
    <source>
        <strain evidence="1 2">C115</strain>
    </source>
</reference>
<evidence type="ECO:0000313" key="2">
    <source>
        <dbReference type="Proteomes" id="UP000007374"/>
    </source>
</evidence>
<dbReference type="OrthoDB" id="8452228at2"/>
<dbReference type="InterPro" id="IPR021146">
    <property type="entry name" value="Phage_gp6-like_head-tail"/>
</dbReference>
<dbReference type="NCBIfam" id="TIGR01560">
    <property type="entry name" value="put_DNA_pack"/>
    <property type="match status" value="1"/>
</dbReference>
<dbReference type="AlphaFoldDB" id="K2NKE8"/>
<dbReference type="NCBIfam" id="TIGR02215">
    <property type="entry name" value="phage_chp_gp8"/>
    <property type="match status" value="1"/>
</dbReference>
<keyword evidence="2" id="KW-1185">Reference proteome</keyword>
<dbReference type="InterPro" id="IPR011738">
    <property type="entry name" value="Phage_CHP"/>
</dbReference>
<dbReference type="EMBL" id="AMSI01000034">
    <property type="protein sequence ID" value="EKF39910.1"/>
    <property type="molecule type" value="Genomic_DNA"/>
</dbReference>
<gene>
    <name evidence="1" type="ORF">NA8A_23499</name>
</gene>
<dbReference type="RefSeq" id="WP_009452937.1">
    <property type="nucleotide sequence ID" value="NZ_AMSI01000034.1"/>
</dbReference>
<dbReference type="PATRIC" id="fig|1231190.3.peg.4834"/>
<organism evidence="1 2">
    <name type="scientific">Nitratireductor indicus C115</name>
    <dbReference type="NCBI Taxonomy" id="1231190"/>
    <lineage>
        <taxon>Bacteria</taxon>
        <taxon>Pseudomonadati</taxon>
        <taxon>Pseudomonadota</taxon>
        <taxon>Alphaproteobacteria</taxon>
        <taxon>Hyphomicrobiales</taxon>
        <taxon>Phyllobacteriaceae</taxon>
        <taxon>Nitratireductor</taxon>
    </lineage>
</organism>
<name>K2NKE8_9HYPH</name>
<comment type="caution">
    <text evidence="1">The sequence shown here is derived from an EMBL/GenBank/DDBJ whole genome shotgun (WGS) entry which is preliminary data.</text>
</comment>
<dbReference type="Gene3D" id="1.10.3230.30">
    <property type="entry name" value="Phage gp6-like head-tail connector protein"/>
    <property type="match status" value="1"/>
</dbReference>
<sequence length="189" mass="21398">MLIRLSVPAALAVPLADVKLALRIDFDDDDDRLESLISAETQRYEDFTGRIMAPVDLEYRFDRWGDPLCIPVTPVREVTEVVYLDSANVEQTVSASDWYSLTTDEGVEVWFNDTFPRPTLTTRGQAVRVRFSAGYDQPNASGSGDDPGLASNAVDRINIIRMVQCIYDLDELMPDIEMIRTMGNRRIFR</sequence>
<evidence type="ECO:0000313" key="1">
    <source>
        <dbReference type="EMBL" id="EKF39910.1"/>
    </source>
</evidence>
<dbReference type="InterPro" id="IPR006450">
    <property type="entry name" value="Phage_HK97_gp6-like"/>
</dbReference>
<accession>K2NKE8</accession>
<dbReference type="Proteomes" id="UP000007374">
    <property type="component" value="Unassembled WGS sequence"/>
</dbReference>
<dbReference type="Pfam" id="PF05135">
    <property type="entry name" value="Phage_connect_1"/>
    <property type="match status" value="1"/>
</dbReference>